<feature type="chain" id="PRO_5020808708" evidence="1">
    <location>
        <begin position="25"/>
        <end position="371"/>
    </location>
</feature>
<sequence>MKKRLLKVAVTTALTVAFAVPAFANPFADVPAKHWAYDAVNKLAQAGVVDGYGDGTFRGDKTVTRYEMAQIIAKAMTKSVNADQKETLDKLSKEFGTELTTLGVKVDGLQDQVDKMVKISGDARVRYGAVENNSDNTDFRARVSFDGKINDNMKFNARVTSGNIAYDDSNSGIKLDTANVSFNALGLDTTIGRQDVKLGSGFLMDTQGNAIATKAGDLKLFAGNFKDSSSNKDRFYGAEYKHDILGAKLTADYLKNDTDDTEVYGANATFGLAKNVSAVAEYFKQDDLKAQAYGVKFDKLGLSVMHRDVDAGIVNAYSNITSDINSFGSVALKGMEYQYDRALGKNAVLTVKHQDFDNLDAHTNAYVNVKF</sequence>
<dbReference type="AlphaFoldDB" id="A0A4R1PQY1"/>
<dbReference type="RefSeq" id="WP_132083188.1">
    <property type="nucleotide sequence ID" value="NZ_SLUI01000019.1"/>
</dbReference>
<feature type="domain" description="SLH" evidence="2">
    <location>
        <begin position="23"/>
        <end position="86"/>
    </location>
</feature>
<feature type="signal peptide" evidence="1">
    <location>
        <begin position="1"/>
        <end position="24"/>
    </location>
</feature>
<keyword evidence="1" id="KW-0732">Signal</keyword>
<protein>
    <submittedName>
        <fullName evidence="3">S-layer family protein</fullName>
    </submittedName>
</protein>
<dbReference type="OrthoDB" id="5845122at2"/>
<dbReference type="PANTHER" id="PTHR43308:SF1">
    <property type="entry name" value="OUTER MEMBRANE PROTEIN ALPHA"/>
    <property type="match status" value="1"/>
</dbReference>
<dbReference type="EMBL" id="SLUI01000019">
    <property type="protein sequence ID" value="TCL32926.1"/>
    <property type="molecule type" value="Genomic_DNA"/>
</dbReference>
<accession>A0A4R1PQY1</accession>
<organism evidence="3 4">
    <name type="scientific">Anaerospora hongkongensis</name>
    <dbReference type="NCBI Taxonomy" id="244830"/>
    <lineage>
        <taxon>Bacteria</taxon>
        <taxon>Bacillati</taxon>
        <taxon>Bacillota</taxon>
        <taxon>Negativicutes</taxon>
        <taxon>Selenomonadales</taxon>
        <taxon>Sporomusaceae</taxon>
        <taxon>Anaerospora</taxon>
    </lineage>
</organism>
<dbReference type="InterPro" id="IPR001119">
    <property type="entry name" value="SLH_dom"/>
</dbReference>
<evidence type="ECO:0000313" key="3">
    <source>
        <dbReference type="EMBL" id="TCL32926.1"/>
    </source>
</evidence>
<comment type="caution">
    <text evidence="3">The sequence shown here is derived from an EMBL/GenBank/DDBJ whole genome shotgun (WGS) entry which is preliminary data.</text>
</comment>
<dbReference type="PANTHER" id="PTHR43308">
    <property type="entry name" value="OUTER MEMBRANE PROTEIN ALPHA-RELATED"/>
    <property type="match status" value="1"/>
</dbReference>
<dbReference type="Proteomes" id="UP000295063">
    <property type="component" value="Unassembled WGS sequence"/>
</dbReference>
<evidence type="ECO:0000259" key="2">
    <source>
        <dbReference type="PROSITE" id="PS51272"/>
    </source>
</evidence>
<dbReference type="PROSITE" id="PS51272">
    <property type="entry name" value="SLH"/>
    <property type="match status" value="1"/>
</dbReference>
<dbReference type="SUPFAM" id="SSF56935">
    <property type="entry name" value="Porins"/>
    <property type="match status" value="1"/>
</dbReference>
<evidence type="ECO:0000313" key="4">
    <source>
        <dbReference type="Proteomes" id="UP000295063"/>
    </source>
</evidence>
<dbReference type="InterPro" id="IPR051465">
    <property type="entry name" value="Cell_Envelope_Struct_Comp"/>
</dbReference>
<keyword evidence="4" id="KW-1185">Reference proteome</keyword>
<evidence type="ECO:0000256" key="1">
    <source>
        <dbReference type="SAM" id="SignalP"/>
    </source>
</evidence>
<reference evidence="3 4" key="1">
    <citation type="submission" date="2019-03" db="EMBL/GenBank/DDBJ databases">
        <title>Genomic Encyclopedia of Type Strains, Phase IV (KMG-IV): sequencing the most valuable type-strain genomes for metagenomic binning, comparative biology and taxonomic classification.</title>
        <authorList>
            <person name="Goeker M."/>
        </authorList>
    </citation>
    <scope>NUCLEOTIDE SEQUENCE [LARGE SCALE GENOMIC DNA]</scope>
    <source>
        <strain evidence="3 4">DSM 15969</strain>
    </source>
</reference>
<gene>
    <name evidence="3" type="ORF">EV210_1191</name>
</gene>
<proteinExistence type="predicted"/>
<name>A0A4R1PQY1_9FIRM</name>
<dbReference type="Pfam" id="PF00395">
    <property type="entry name" value="SLH"/>
    <property type="match status" value="1"/>
</dbReference>